<dbReference type="InterPro" id="IPR015915">
    <property type="entry name" value="Kelch-typ_b-propeller"/>
</dbReference>
<evidence type="ECO:0000313" key="4">
    <source>
        <dbReference type="EMBL" id="KZN48559.1"/>
    </source>
</evidence>
<feature type="chain" id="PRO_5007829917" description="Galactose oxidase" evidence="3">
    <location>
        <begin position="23"/>
        <end position="352"/>
    </location>
</feature>
<dbReference type="AlphaFoldDB" id="A0A161XYW7"/>
<dbReference type="SUPFAM" id="SSF117281">
    <property type="entry name" value="Kelch motif"/>
    <property type="match status" value="1"/>
</dbReference>
<name>A0A161XYW7_9GAMM</name>
<reference evidence="4 5" key="1">
    <citation type="submission" date="2013-07" db="EMBL/GenBank/DDBJ databases">
        <title>Comparative Genomic and Metabolomic Analysis of Twelve Strains of Pseudoalteromonas luteoviolacea.</title>
        <authorList>
            <person name="Vynne N.G."/>
            <person name="Mansson M."/>
            <person name="Gram L."/>
        </authorList>
    </citation>
    <scope>NUCLEOTIDE SEQUENCE [LARGE SCALE GENOMIC DNA]</scope>
    <source>
        <strain evidence="4 5">DSM 6061</strain>
    </source>
</reference>
<dbReference type="Pfam" id="PF01344">
    <property type="entry name" value="Kelch_1"/>
    <property type="match status" value="1"/>
</dbReference>
<keyword evidence="3" id="KW-0732">Signal</keyword>
<dbReference type="PATRIC" id="fig|1365250.3.peg.30"/>
<dbReference type="PANTHER" id="PTHR46260:SF3">
    <property type="entry name" value="RING-TYPE DOMAIN-CONTAINING PROTEIN"/>
    <property type="match status" value="1"/>
</dbReference>
<keyword evidence="1" id="KW-0880">Kelch repeat</keyword>
<evidence type="ECO:0000256" key="2">
    <source>
        <dbReference type="ARBA" id="ARBA00022737"/>
    </source>
</evidence>
<dbReference type="EMBL" id="AUYB01000002">
    <property type="protein sequence ID" value="KZN48559.1"/>
    <property type="molecule type" value="Genomic_DNA"/>
</dbReference>
<protein>
    <recommendedName>
        <fullName evidence="6">Galactose oxidase</fullName>
    </recommendedName>
</protein>
<dbReference type="InterPro" id="IPR051746">
    <property type="entry name" value="Kelch_domain_containing_8"/>
</dbReference>
<organism evidence="4 5">
    <name type="scientific">Pseudoalteromonas luteoviolacea DSM 6061</name>
    <dbReference type="NCBI Taxonomy" id="1365250"/>
    <lineage>
        <taxon>Bacteria</taxon>
        <taxon>Pseudomonadati</taxon>
        <taxon>Pseudomonadota</taxon>
        <taxon>Gammaproteobacteria</taxon>
        <taxon>Alteromonadales</taxon>
        <taxon>Pseudoalteromonadaceae</taxon>
        <taxon>Pseudoalteromonas</taxon>
    </lineage>
</organism>
<dbReference type="RefSeq" id="WP_227008489.1">
    <property type="nucleotide sequence ID" value="NZ_AQHB01000041.1"/>
</dbReference>
<gene>
    <name evidence="4" type="ORF">N475_05905</name>
</gene>
<evidence type="ECO:0000256" key="1">
    <source>
        <dbReference type="ARBA" id="ARBA00022441"/>
    </source>
</evidence>
<sequence length="352" mass="38018">MHFPTAKSAMVALSFVLFSAWAASIESVEAQVISDKVTWHKAPELPIAMQEIYPAVFKERIVVGGGFTPSDSPSFFGLGPSTSVYLLNPPTGRWQKKPSLPEPRHHLGMVSNRHYVYGIGGFAGEKGSAWQIQRSVYRLDGTFREWRKGPSLPIPLAESVYANVGKNIHVIGGKTISKKTGKNVDSDAHFVLVNNAYWRKAKPAKIVRNSAASAVIGDKIYVIGGRTSGENSANLQDVEVYDSKKGSWASLAPLPVAAGGLSASVLNGKIIVTGGEVFGPKNNWKAGQAFKQVWSYDPQTDSWEALPDMPTPRHGHGMVTLNNTLYIIGGAEKVGPQQPLSSVISIEGQKPQ</sequence>
<keyword evidence="5" id="KW-1185">Reference proteome</keyword>
<dbReference type="Pfam" id="PF24681">
    <property type="entry name" value="Kelch_KLHDC2_KLHL20_DRC7"/>
    <property type="match status" value="1"/>
</dbReference>
<keyword evidence="2" id="KW-0677">Repeat</keyword>
<dbReference type="Gene3D" id="2.120.10.80">
    <property type="entry name" value="Kelch-type beta propeller"/>
    <property type="match status" value="2"/>
</dbReference>
<accession>A0A161XYW7</accession>
<dbReference type="PANTHER" id="PTHR46260">
    <property type="entry name" value="RING-TYPE DOMAIN-CONTAINING PROTEIN"/>
    <property type="match status" value="1"/>
</dbReference>
<dbReference type="SMART" id="SM00612">
    <property type="entry name" value="Kelch"/>
    <property type="match status" value="4"/>
</dbReference>
<evidence type="ECO:0000256" key="3">
    <source>
        <dbReference type="SAM" id="SignalP"/>
    </source>
</evidence>
<feature type="signal peptide" evidence="3">
    <location>
        <begin position="1"/>
        <end position="22"/>
    </location>
</feature>
<dbReference type="InterPro" id="IPR006652">
    <property type="entry name" value="Kelch_1"/>
</dbReference>
<evidence type="ECO:0008006" key="6">
    <source>
        <dbReference type="Google" id="ProtNLM"/>
    </source>
</evidence>
<evidence type="ECO:0000313" key="5">
    <source>
        <dbReference type="Proteomes" id="UP000076643"/>
    </source>
</evidence>
<dbReference type="Proteomes" id="UP000076643">
    <property type="component" value="Unassembled WGS sequence"/>
</dbReference>
<proteinExistence type="predicted"/>
<comment type="caution">
    <text evidence="4">The sequence shown here is derived from an EMBL/GenBank/DDBJ whole genome shotgun (WGS) entry which is preliminary data.</text>
</comment>